<sequence>MGAFFDHRKLHISQDLHAAPNRSTPLRDHPQPDPSREGESGRRRRLPQLFSRPVVGSSAEPLRPFLLPPSAPALSLLQLDHEPALIWLLRRRNRAWRHGRGSTLLLREVRRRASMAQTSHEQGSAGTADPDEDSPNMIVYRKYQSSVAKISTACGDGVNSAQPVVMGSIQHGLW</sequence>
<protein>
    <submittedName>
        <fullName evidence="2">Uncharacterized protein</fullName>
    </submittedName>
</protein>
<feature type="compositionally biased region" description="Basic and acidic residues" evidence="1">
    <location>
        <begin position="25"/>
        <end position="41"/>
    </location>
</feature>
<evidence type="ECO:0000313" key="3">
    <source>
        <dbReference type="Proteomes" id="UP001239994"/>
    </source>
</evidence>
<feature type="region of interest" description="Disordered" evidence="1">
    <location>
        <begin position="115"/>
        <end position="135"/>
    </location>
</feature>
<dbReference type="EMBL" id="JAROKS010000015">
    <property type="protein sequence ID" value="KAK1796087.1"/>
    <property type="molecule type" value="Genomic_DNA"/>
</dbReference>
<name>A0AAD8ZBJ5_9TELE</name>
<feature type="compositionally biased region" description="Polar residues" evidence="1">
    <location>
        <begin position="115"/>
        <end position="125"/>
    </location>
</feature>
<evidence type="ECO:0000256" key="1">
    <source>
        <dbReference type="SAM" id="MobiDB-lite"/>
    </source>
</evidence>
<comment type="caution">
    <text evidence="2">The sequence shown here is derived from an EMBL/GenBank/DDBJ whole genome shotgun (WGS) entry which is preliminary data.</text>
</comment>
<evidence type="ECO:0000313" key="2">
    <source>
        <dbReference type="EMBL" id="KAK1796087.1"/>
    </source>
</evidence>
<feature type="region of interest" description="Disordered" evidence="1">
    <location>
        <begin position="14"/>
        <end position="52"/>
    </location>
</feature>
<dbReference type="AlphaFoldDB" id="A0AAD8ZBJ5"/>
<dbReference type="Proteomes" id="UP001239994">
    <property type="component" value="Unassembled WGS sequence"/>
</dbReference>
<reference evidence="2" key="1">
    <citation type="submission" date="2023-03" db="EMBL/GenBank/DDBJ databases">
        <title>Electrophorus voltai genome.</title>
        <authorList>
            <person name="Bian C."/>
        </authorList>
    </citation>
    <scope>NUCLEOTIDE SEQUENCE</scope>
    <source>
        <strain evidence="2">CB-2022</strain>
        <tissue evidence="2">Muscle</tissue>
    </source>
</reference>
<gene>
    <name evidence="2" type="ORF">P4O66_009171</name>
</gene>
<organism evidence="2 3">
    <name type="scientific">Electrophorus voltai</name>
    <dbReference type="NCBI Taxonomy" id="2609070"/>
    <lineage>
        <taxon>Eukaryota</taxon>
        <taxon>Metazoa</taxon>
        <taxon>Chordata</taxon>
        <taxon>Craniata</taxon>
        <taxon>Vertebrata</taxon>
        <taxon>Euteleostomi</taxon>
        <taxon>Actinopterygii</taxon>
        <taxon>Neopterygii</taxon>
        <taxon>Teleostei</taxon>
        <taxon>Ostariophysi</taxon>
        <taxon>Gymnotiformes</taxon>
        <taxon>Gymnotoidei</taxon>
        <taxon>Gymnotidae</taxon>
        <taxon>Electrophorus</taxon>
    </lineage>
</organism>
<proteinExistence type="predicted"/>
<accession>A0AAD8ZBJ5</accession>
<keyword evidence="3" id="KW-1185">Reference proteome</keyword>